<dbReference type="InterPro" id="IPR050490">
    <property type="entry name" value="Bact_solute-bd_prot1"/>
</dbReference>
<dbReference type="Gene3D" id="3.40.190.10">
    <property type="entry name" value="Periplasmic binding protein-like II"/>
    <property type="match status" value="2"/>
</dbReference>
<keyword evidence="3" id="KW-0732">Signal</keyword>
<evidence type="ECO:0000313" key="4">
    <source>
        <dbReference type="EMBL" id="MDO1533437.1"/>
    </source>
</evidence>
<proteinExistence type="inferred from homology"/>
<dbReference type="Pfam" id="PF01547">
    <property type="entry name" value="SBP_bac_1"/>
    <property type="match status" value="1"/>
</dbReference>
<feature type="signal peptide" evidence="3">
    <location>
        <begin position="1"/>
        <end position="25"/>
    </location>
</feature>
<dbReference type="Proteomes" id="UP001169027">
    <property type="component" value="Unassembled WGS sequence"/>
</dbReference>
<dbReference type="SUPFAM" id="SSF53850">
    <property type="entry name" value="Periplasmic binding protein-like II"/>
    <property type="match status" value="1"/>
</dbReference>
<accession>A0ABT8S620</accession>
<protein>
    <submittedName>
        <fullName evidence="4">ABC transporter substrate-binding protein</fullName>
    </submittedName>
</protein>
<keyword evidence="5" id="KW-1185">Reference proteome</keyword>
<sequence length="426" mass="45765">MRSIKLVSSAALAAGMWLSAAGALAADTTVRLMHVDQNPDTGAFYNDVARRFESTHPGVKVEIQYLENESYKKKLTTLLQSPDRPNILYSWGGGTMRDQIKAGVLEDISAPMDAKWRESFMPAALQAFTVNGKVYGVPLQLGQVGFFYNKELFAKAGVDAGSIKTWDDLLGAVKKIKDSGTTPIIVGGGDKWPLHFYWSHLALRLGGKAAFDAAMQGEGKGFASDTFVQAGTLFQQLTDLKPFQPGYLGATFPQSSGQFGDGKGAMVLQLNGMLGSMKANSANKLGLPEDKLGWFPFPVVAGGKGDPTDTLGGMNGWLVTKGSPKEAAEFLRFFSEAKNQRVPAERGSYIPVVNGTLDAIANPILRQMAENVSKSHYHQIYYDQMLGPSVGAVVNDVSVELATGKMKPADAAAAVQAAWQRVNSTN</sequence>
<reference evidence="4" key="1">
    <citation type="submission" date="2023-06" db="EMBL/GenBank/DDBJ databases">
        <authorList>
            <person name="Jiang Y."/>
            <person name="Liu Q."/>
        </authorList>
    </citation>
    <scope>NUCLEOTIDE SEQUENCE</scope>
    <source>
        <strain evidence="4">CGMCC 1.12090</strain>
    </source>
</reference>
<dbReference type="PANTHER" id="PTHR43649:SF14">
    <property type="entry name" value="BLR3389 PROTEIN"/>
    <property type="match status" value="1"/>
</dbReference>
<evidence type="ECO:0000256" key="1">
    <source>
        <dbReference type="ARBA" id="ARBA00004418"/>
    </source>
</evidence>
<evidence type="ECO:0000256" key="2">
    <source>
        <dbReference type="ARBA" id="ARBA00008520"/>
    </source>
</evidence>
<comment type="caution">
    <text evidence="4">The sequence shown here is derived from an EMBL/GenBank/DDBJ whole genome shotgun (WGS) entry which is preliminary data.</text>
</comment>
<comment type="similarity">
    <text evidence="2">Belongs to the bacterial solute-binding protein 1 family.</text>
</comment>
<comment type="subcellular location">
    <subcellularLocation>
        <location evidence="1">Periplasm</location>
    </subcellularLocation>
</comment>
<dbReference type="RefSeq" id="WP_301810030.1">
    <property type="nucleotide sequence ID" value="NZ_JAUJZH010000009.1"/>
</dbReference>
<dbReference type="EMBL" id="JAUKVY010000009">
    <property type="protein sequence ID" value="MDO1533437.1"/>
    <property type="molecule type" value="Genomic_DNA"/>
</dbReference>
<feature type="chain" id="PRO_5045684051" evidence="3">
    <location>
        <begin position="26"/>
        <end position="426"/>
    </location>
</feature>
<evidence type="ECO:0000256" key="3">
    <source>
        <dbReference type="SAM" id="SignalP"/>
    </source>
</evidence>
<dbReference type="InterPro" id="IPR006059">
    <property type="entry name" value="SBP"/>
</dbReference>
<gene>
    <name evidence="4" type="ORF">Q2T77_14160</name>
</gene>
<organism evidence="4 5">
    <name type="scientific">Variovorax ginsengisoli</name>
    <dbReference type="NCBI Taxonomy" id="363844"/>
    <lineage>
        <taxon>Bacteria</taxon>
        <taxon>Pseudomonadati</taxon>
        <taxon>Pseudomonadota</taxon>
        <taxon>Betaproteobacteria</taxon>
        <taxon>Burkholderiales</taxon>
        <taxon>Comamonadaceae</taxon>
        <taxon>Variovorax</taxon>
    </lineage>
</organism>
<dbReference type="PANTHER" id="PTHR43649">
    <property type="entry name" value="ARABINOSE-BINDING PROTEIN-RELATED"/>
    <property type="match status" value="1"/>
</dbReference>
<name>A0ABT8S620_9BURK</name>
<evidence type="ECO:0000313" key="5">
    <source>
        <dbReference type="Proteomes" id="UP001169027"/>
    </source>
</evidence>